<accession>A0A151B3I7</accession>
<reference evidence="2 3" key="1">
    <citation type="submission" date="2016-02" db="EMBL/GenBank/DDBJ databases">
        <title>Genome sequence of Clostridium tepidiprofundi DSM 19306.</title>
        <authorList>
            <person name="Poehlein A."/>
            <person name="Daniel R."/>
        </authorList>
    </citation>
    <scope>NUCLEOTIDE SEQUENCE [LARGE SCALE GENOMIC DNA]</scope>
    <source>
        <strain evidence="2 3">DSM 19306</strain>
    </source>
</reference>
<dbReference type="InterPro" id="IPR018768">
    <property type="entry name" value="DUF2344"/>
</dbReference>
<name>A0A151B3I7_9CLOT</name>
<dbReference type="Pfam" id="PF10105">
    <property type="entry name" value="DUF2344"/>
    <property type="match status" value="1"/>
</dbReference>
<comment type="caution">
    <text evidence="2">The sequence shown here is derived from an EMBL/GenBank/DDBJ whole genome shotgun (WGS) entry which is preliminary data.</text>
</comment>
<proteinExistence type="predicted"/>
<dbReference type="PATRIC" id="fig|1121338.3.peg.1581"/>
<evidence type="ECO:0000313" key="3">
    <source>
        <dbReference type="Proteomes" id="UP000075531"/>
    </source>
</evidence>
<dbReference type="EMBL" id="LTBA01000015">
    <property type="protein sequence ID" value="KYH34488.1"/>
    <property type="molecule type" value="Genomic_DNA"/>
</dbReference>
<sequence>MRVRYLIKYTKESEIKFVSHLDLMRTIQRTFRRAELPVEYSKGFNPHMMLSIAQPLSVGMYSSGEYLDIIFFEEVNENEIIDKLNMNAPGGIKFLDAVKVVSKKGKKDLQAMALIDAASYILKFKFSNSELVEEEIKTLLKKESWETVKKTKKGKRDINIKPLIKEFKYWIKDDNLVIRILAACGSRENLSAQLLGEYIKENCEGLEKDRFIEIKREEMYAYKDEKLLPLNKYFR</sequence>
<dbReference type="Proteomes" id="UP000075531">
    <property type="component" value="Unassembled WGS sequence"/>
</dbReference>
<protein>
    <recommendedName>
        <fullName evidence="1">DUF2344 domain-containing protein</fullName>
    </recommendedName>
</protein>
<dbReference type="AlphaFoldDB" id="A0A151B3I7"/>
<keyword evidence="3" id="KW-1185">Reference proteome</keyword>
<gene>
    <name evidence="2" type="ORF">CLTEP_15360</name>
</gene>
<organism evidence="2 3">
    <name type="scientific">Clostridium tepidiprofundi DSM 19306</name>
    <dbReference type="NCBI Taxonomy" id="1121338"/>
    <lineage>
        <taxon>Bacteria</taxon>
        <taxon>Bacillati</taxon>
        <taxon>Bacillota</taxon>
        <taxon>Clostridia</taxon>
        <taxon>Eubacteriales</taxon>
        <taxon>Clostridiaceae</taxon>
        <taxon>Clostridium</taxon>
    </lineage>
</organism>
<dbReference type="NCBIfam" id="TIGR03936">
    <property type="entry name" value="sam_1_link_chp"/>
    <property type="match status" value="1"/>
</dbReference>
<feature type="domain" description="DUF2344" evidence="1">
    <location>
        <begin position="4"/>
        <end position="191"/>
    </location>
</feature>
<evidence type="ECO:0000313" key="2">
    <source>
        <dbReference type="EMBL" id="KYH34488.1"/>
    </source>
</evidence>
<dbReference type="STRING" id="1121338.CLTEP_15360"/>
<evidence type="ECO:0000259" key="1">
    <source>
        <dbReference type="Pfam" id="PF10105"/>
    </source>
</evidence>